<dbReference type="Gene3D" id="3.80.10.10">
    <property type="entry name" value="Ribonuclease Inhibitor"/>
    <property type="match status" value="1"/>
</dbReference>
<evidence type="ECO:0000313" key="2">
    <source>
        <dbReference type="Proteomes" id="UP000095283"/>
    </source>
</evidence>
<accession>A0A1I7WPB7</accession>
<dbReference type="SUPFAM" id="SSF52047">
    <property type="entry name" value="RNI-like"/>
    <property type="match status" value="1"/>
</dbReference>
<evidence type="ECO:0000256" key="1">
    <source>
        <dbReference type="SAM" id="Phobius"/>
    </source>
</evidence>
<dbReference type="AlphaFoldDB" id="A0A1I7WPB7"/>
<sequence length="219" mass="24810">MIGISDLPPDTIVKIFEKLEDMKQVARMGSGEARLSLYQLTAFVKSPVSSQVRSLSLYIYIYIYGLSLFSSFLVQISSAFTLFRIEYLSLFSCIIEPSVLVDLNNPSTLPILKHLILNYVHNLSSNPGSFTSILKRRDLLSIELRHCYRVINQDLMKIPNYLTNLRVLNLSEINMLDDSVVQCLVNLKCVSDNGICSLINNESVLQMLSNQFLFLSISE</sequence>
<keyword evidence="1" id="KW-0812">Transmembrane</keyword>
<keyword evidence="2" id="KW-1185">Reference proteome</keyword>
<dbReference type="Proteomes" id="UP000095283">
    <property type="component" value="Unplaced"/>
</dbReference>
<keyword evidence="1" id="KW-1133">Transmembrane helix</keyword>
<proteinExistence type="predicted"/>
<evidence type="ECO:0000313" key="3">
    <source>
        <dbReference type="WBParaSite" id="Hba_06982"/>
    </source>
</evidence>
<protein>
    <submittedName>
        <fullName evidence="3">F-box/LRR-repeat protein</fullName>
    </submittedName>
</protein>
<keyword evidence="1" id="KW-0472">Membrane</keyword>
<dbReference type="InterPro" id="IPR032675">
    <property type="entry name" value="LRR_dom_sf"/>
</dbReference>
<organism evidence="2 3">
    <name type="scientific">Heterorhabditis bacteriophora</name>
    <name type="common">Entomopathogenic nematode worm</name>
    <dbReference type="NCBI Taxonomy" id="37862"/>
    <lineage>
        <taxon>Eukaryota</taxon>
        <taxon>Metazoa</taxon>
        <taxon>Ecdysozoa</taxon>
        <taxon>Nematoda</taxon>
        <taxon>Chromadorea</taxon>
        <taxon>Rhabditida</taxon>
        <taxon>Rhabditina</taxon>
        <taxon>Rhabditomorpha</taxon>
        <taxon>Strongyloidea</taxon>
        <taxon>Heterorhabditidae</taxon>
        <taxon>Heterorhabditis</taxon>
    </lineage>
</organism>
<reference evidence="3" key="1">
    <citation type="submission" date="2016-11" db="UniProtKB">
        <authorList>
            <consortium name="WormBaseParasite"/>
        </authorList>
    </citation>
    <scope>IDENTIFICATION</scope>
</reference>
<dbReference type="WBParaSite" id="Hba_06982">
    <property type="protein sequence ID" value="Hba_06982"/>
    <property type="gene ID" value="Hba_06982"/>
</dbReference>
<name>A0A1I7WPB7_HETBA</name>
<feature type="transmembrane region" description="Helical" evidence="1">
    <location>
        <begin position="57"/>
        <end position="83"/>
    </location>
</feature>